<evidence type="ECO:0000313" key="2">
    <source>
        <dbReference type="Proteomes" id="UP000253951"/>
    </source>
</evidence>
<organism evidence="1 2">
    <name type="scientific">Flavobacterium arcticum</name>
    <dbReference type="NCBI Taxonomy" id="1784713"/>
    <lineage>
        <taxon>Bacteria</taxon>
        <taxon>Pseudomonadati</taxon>
        <taxon>Bacteroidota</taxon>
        <taxon>Flavobacteriia</taxon>
        <taxon>Flavobacteriales</taxon>
        <taxon>Flavobacteriaceae</taxon>
        <taxon>Flavobacterium</taxon>
    </lineage>
</organism>
<keyword evidence="2" id="KW-1185">Reference proteome</keyword>
<proteinExistence type="predicted"/>
<gene>
    <name evidence="1" type="ORF">DVK85_09370</name>
</gene>
<dbReference type="AlphaFoldDB" id="A0A345HCX0"/>
<evidence type="ECO:0000313" key="1">
    <source>
        <dbReference type="EMBL" id="AXG74430.1"/>
    </source>
</evidence>
<sequence>MKKILALTAVIILALGCDDGDISFKSFNFSSITTVSTTCEENNLYYKINGTEVLILEISPSELYNIESEFDDNEERTPREVTISTDGTNKITYRNYNGDVGSDNICNTSGLPATSPNVIEEWTGDGTILIETEKDFNNGKLVGYNHYITLKEITYSNSGEDIRIVNNYFGAINRVIGFSFSYGDEEAPVVIGCDDTANDRVYKTSGNDVLILNFPADTFVNEVGTLPVIEFSAEEEDYELLFKVYSGTANSLLVCDLDTTIDINQRWRASSGTCIIVTAESDVTPGEFRHEIRLKDVEFTRTDITSGETFTIYEVLSVENADDAEENGGFLLGTYVTDEE</sequence>
<reference evidence="1 2" key="1">
    <citation type="submission" date="2018-07" db="EMBL/GenBank/DDBJ databases">
        <title>Complete genome sequence of Flavobacterium arcticum type strain SM1502T.</title>
        <authorList>
            <person name="Li Y."/>
            <person name="Li D.-D."/>
        </authorList>
    </citation>
    <scope>NUCLEOTIDE SEQUENCE [LARGE SCALE GENOMIC DNA]</scope>
    <source>
        <strain evidence="1 2">SM1502</strain>
    </source>
</reference>
<dbReference type="EMBL" id="CP031188">
    <property type="protein sequence ID" value="AXG74430.1"/>
    <property type="molecule type" value="Genomic_DNA"/>
</dbReference>
<dbReference type="KEGG" id="fat:DVK85_09370"/>
<dbReference type="OrthoDB" id="1417969at2"/>
<dbReference type="PROSITE" id="PS51257">
    <property type="entry name" value="PROKAR_LIPOPROTEIN"/>
    <property type="match status" value="1"/>
</dbReference>
<dbReference type="RefSeq" id="WP_114678188.1">
    <property type="nucleotide sequence ID" value="NZ_CP031188.1"/>
</dbReference>
<name>A0A345HCX0_9FLAO</name>
<dbReference type="Proteomes" id="UP000253951">
    <property type="component" value="Chromosome"/>
</dbReference>
<accession>A0A345HCX0</accession>
<protein>
    <submittedName>
        <fullName evidence="1">Uncharacterized protein</fullName>
    </submittedName>
</protein>